<proteinExistence type="predicted"/>
<evidence type="ECO:0000313" key="4">
    <source>
        <dbReference type="EMBL" id="PWK59244.1"/>
    </source>
</evidence>
<feature type="domain" description="HPt" evidence="3">
    <location>
        <begin position="18"/>
        <end position="115"/>
    </location>
</feature>
<dbReference type="InterPro" id="IPR008207">
    <property type="entry name" value="Sig_transdc_His_kin_Hpt_dom"/>
</dbReference>
<dbReference type="InterPro" id="IPR036641">
    <property type="entry name" value="HPT_dom_sf"/>
</dbReference>
<keyword evidence="5" id="KW-1185">Reference proteome</keyword>
<evidence type="ECO:0000313" key="5">
    <source>
        <dbReference type="Proteomes" id="UP000245708"/>
    </source>
</evidence>
<dbReference type="EMBL" id="QGGW01000008">
    <property type="protein sequence ID" value="PWK59244.1"/>
    <property type="molecule type" value="Genomic_DNA"/>
</dbReference>
<dbReference type="SUPFAM" id="SSF47226">
    <property type="entry name" value="Histidine-containing phosphotransfer domain, HPT domain"/>
    <property type="match status" value="1"/>
</dbReference>
<sequence>MLIRREALDTLQKLIGGSPEDLEDLVRGFFEEGQTMLDDARAAAATGDEVVLKRAAHSLKSNARELGALGFADLCAAIEVDLISGQTASDMTGRVAALLALWPDVCAALEAELDR</sequence>
<comment type="caution">
    <text evidence="4">The sequence shown here is derived from an EMBL/GenBank/DDBJ whole genome shotgun (WGS) entry which is preliminary data.</text>
</comment>
<dbReference type="Gene3D" id="1.20.120.160">
    <property type="entry name" value="HPT domain"/>
    <property type="match status" value="1"/>
</dbReference>
<dbReference type="GO" id="GO:0000160">
    <property type="term" value="P:phosphorelay signal transduction system"/>
    <property type="evidence" value="ECO:0007669"/>
    <property type="project" value="UniProtKB-KW"/>
</dbReference>
<reference evidence="4 5" key="1">
    <citation type="submission" date="2018-05" db="EMBL/GenBank/DDBJ databases">
        <title>Genomic Encyclopedia of Type Strains, Phase IV (KMG-IV): sequencing the most valuable type-strain genomes for metagenomic binning, comparative biology and taxonomic classification.</title>
        <authorList>
            <person name="Goeker M."/>
        </authorList>
    </citation>
    <scope>NUCLEOTIDE SEQUENCE [LARGE SCALE GENOMIC DNA]</scope>
    <source>
        <strain evidence="4 5">DSM 16097</strain>
    </source>
</reference>
<dbReference type="Proteomes" id="UP000245708">
    <property type="component" value="Unassembled WGS sequence"/>
</dbReference>
<evidence type="ECO:0000256" key="1">
    <source>
        <dbReference type="ARBA" id="ARBA00023012"/>
    </source>
</evidence>
<keyword evidence="1" id="KW-0902">Two-component regulatory system</keyword>
<dbReference type="RefSeq" id="WP_109669578.1">
    <property type="nucleotide sequence ID" value="NZ_QGGW01000008.1"/>
</dbReference>
<organism evidence="4 5">
    <name type="scientific">Roseicyclus mahoneyensis</name>
    <dbReference type="NCBI Taxonomy" id="164332"/>
    <lineage>
        <taxon>Bacteria</taxon>
        <taxon>Pseudomonadati</taxon>
        <taxon>Pseudomonadota</taxon>
        <taxon>Alphaproteobacteria</taxon>
        <taxon>Rhodobacterales</taxon>
        <taxon>Roseobacteraceae</taxon>
        <taxon>Roseicyclus</taxon>
    </lineage>
</organism>
<dbReference type="GO" id="GO:0004672">
    <property type="term" value="F:protein kinase activity"/>
    <property type="evidence" value="ECO:0007669"/>
    <property type="project" value="UniProtKB-ARBA"/>
</dbReference>
<dbReference type="Pfam" id="PF01627">
    <property type="entry name" value="Hpt"/>
    <property type="match status" value="1"/>
</dbReference>
<dbReference type="PROSITE" id="PS50894">
    <property type="entry name" value="HPT"/>
    <property type="match status" value="1"/>
</dbReference>
<dbReference type="OrthoDB" id="8481159at2"/>
<protein>
    <submittedName>
        <fullName evidence="4">HPt (Histidine-containing phosphotransfer) domain-containing protein</fullName>
    </submittedName>
</protein>
<gene>
    <name evidence="4" type="ORF">C7455_1087</name>
</gene>
<feature type="modified residue" description="Phosphohistidine" evidence="2">
    <location>
        <position position="57"/>
    </location>
</feature>
<evidence type="ECO:0000259" key="3">
    <source>
        <dbReference type="PROSITE" id="PS50894"/>
    </source>
</evidence>
<evidence type="ECO:0000256" key="2">
    <source>
        <dbReference type="PROSITE-ProRule" id="PRU00110"/>
    </source>
</evidence>
<accession>A0A316GE76</accession>
<keyword evidence="2" id="KW-0597">Phosphoprotein</keyword>
<dbReference type="AlphaFoldDB" id="A0A316GE76"/>
<name>A0A316GE76_9RHOB</name>